<feature type="domain" description="RagB/SusD" evidence="6">
    <location>
        <begin position="366"/>
        <end position="499"/>
    </location>
</feature>
<reference evidence="8 9" key="1">
    <citation type="submission" date="2019-08" db="EMBL/GenBank/DDBJ databases">
        <title>Genome sequence of Gillisia hiemivivida IC154 (type strain).</title>
        <authorList>
            <person name="Bowman J.P."/>
        </authorList>
    </citation>
    <scope>NUCLEOTIDE SEQUENCE [LARGE SCALE GENOMIC DNA]</scope>
    <source>
        <strain evidence="8 9">IC154</strain>
    </source>
</reference>
<proteinExistence type="inferred from homology"/>
<dbReference type="PROSITE" id="PS51257">
    <property type="entry name" value="PROKAR_LIPOPROTEIN"/>
    <property type="match status" value="1"/>
</dbReference>
<dbReference type="InterPro" id="IPR011990">
    <property type="entry name" value="TPR-like_helical_dom_sf"/>
</dbReference>
<feature type="domain" description="SusD-like N-terminal" evidence="7">
    <location>
        <begin position="88"/>
        <end position="204"/>
    </location>
</feature>
<dbReference type="Gene3D" id="1.25.40.390">
    <property type="match status" value="1"/>
</dbReference>
<dbReference type="Pfam" id="PF07980">
    <property type="entry name" value="SusD_RagB"/>
    <property type="match status" value="1"/>
</dbReference>
<dbReference type="OrthoDB" id="630434at2"/>
<evidence type="ECO:0000259" key="6">
    <source>
        <dbReference type="Pfam" id="PF07980"/>
    </source>
</evidence>
<evidence type="ECO:0000256" key="2">
    <source>
        <dbReference type="ARBA" id="ARBA00006275"/>
    </source>
</evidence>
<dbReference type="AlphaFoldDB" id="A0A5C6ZVR5"/>
<dbReference type="Pfam" id="PF14322">
    <property type="entry name" value="SusD-like_3"/>
    <property type="match status" value="1"/>
</dbReference>
<keyword evidence="3" id="KW-0732">Signal</keyword>
<comment type="subcellular location">
    <subcellularLocation>
        <location evidence="1">Cell outer membrane</location>
    </subcellularLocation>
</comment>
<comment type="caution">
    <text evidence="8">The sequence shown here is derived from an EMBL/GenBank/DDBJ whole genome shotgun (WGS) entry which is preliminary data.</text>
</comment>
<evidence type="ECO:0000256" key="1">
    <source>
        <dbReference type="ARBA" id="ARBA00004442"/>
    </source>
</evidence>
<name>A0A5C6ZVR5_9FLAO</name>
<evidence type="ECO:0000256" key="5">
    <source>
        <dbReference type="ARBA" id="ARBA00023237"/>
    </source>
</evidence>
<evidence type="ECO:0000259" key="7">
    <source>
        <dbReference type="Pfam" id="PF14322"/>
    </source>
</evidence>
<dbReference type="InterPro" id="IPR033985">
    <property type="entry name" value="SusD-like_N"/>
</dbReference>
<gene>
    <name evidence="8" type="ORF">ES724_12110</name>
</gene>
<evidence type="ECO:0000313" key="9">
    <source>
        <dbReference type="Proteomes" id="UP000321367"/>
    </source>
</evidence>
<dbReference type="RefSeq" id="WP_146933280.1">
    <property type="nucleotide sequence ID" value="NZ_CBCSHZ010000039.1"/>
</dbReference>
<dbReference type="InterPro" id="IPR012944">
    <property type="entry name" value="SusD_RagB_dom"/>
</dbReference>
<accession>A0A5C6ZVR5</accession>
<keyword evidence="9" id="KW-1185">Reference proteome</keyword>
<dbReference type="GO" id="GO:0009279">
    <property type="term" value="C:cell outer membrane"/>
    <property type="evidence" value="ECO:0007669"/>
    <property type="project" value="UniProtKB-SubCell"/>
</dbReference>
<dbReference type="Proteomes" id="UP000321367">
    <property type="component" value="Unassembled WGS sequence"/>
</dbReference>
<evidence type="ECO:0000256" key="4">
    <source>
        <dbReference type="ARBA" id="ARBA00023136"/>
    </source>
</evidence>
<keyword evidence="5" id="KW-0998">Cell outer membrane</keyword>
<evidence type="ECO:0000313" key="8">
    <source>
        <dbReference type="EMBL" id="TXD92985.1"/>
    </source>
</evidence>
<dbReference type="EMBL" id="VORY01000015">
    <property type="protein sequence ID" value="TXD92985.1"/>
    <property type="molecule type" value="Genomic_DNA"/>
</dbReference>
<dbReference type="SUPFAM" id="SSF48452">
    <property type="entry name" value="TPR-like"/>
    <property type="match status" value="1"/>
</dbReference>
<sequence>MKKVNLFYIFSLLFIAVGCNDAIEIDQPGRLDEDAAFQSVDDLQAGLFGVYNNLDITPEIAFTAVFTDELAIGFDSGGQGFQDYGFTLNAGSATPAVIWTRSYAAINAANRLIEAAEALTPEDGEQALYNNILGETYAIRAYQHFRLQSFFSTDLTDDSALGVIAVDFVPTIDQNLLRNTNAEVFALITADLDKAQSLISTQEDPTFISLDFVKALRARMAAYRQKYAVAGPLAEQLLNKYGLATQEEYEDIWFDDSNAEIIFKLERTIGDSYDQQGATGTPAGEGWLGARFAFVTRGVDGSPYFEIGRSLFNQLDTADVRYDVIVHPSSVVDPDYASGPGAEDNDILVIDKYPGSEGRPLMNDQKIFRSSEMLLILAEARADGGSFNGATNSTASLIKRMRDARFGDDTLLPVYANQTEAFADILEERRIELAYEGHRYLDLKRLGVRANQGVLKDPVDCAFNGACSLSPTDYRFTLPLPIVEFNANPGLREQQNPGY</sequence>
<organism evidence="8 9">
    <name type="scientific">Gillisia hiemivivida</name>
    <dbReference type="NCBI Taxonomy" id="291190"/>
    <lineage>
        <taxon>Bacteria</taxon>
        <taxon>Pseudomonadati</taxon>
        <taxon>Bacteroidota</taxon>
        <taxon>Flavobacteriia</taxon>
        <taxon>Flavobacteriales</taxon>
        <taxon>Flavobacteriaceae</taxon>
        <taxon>Gillisia</taxon>
    </lineage>
</organism>
<keyword evidence="4" id="KW-0472">Membrane</keyword>
<evidence type="ECO:0000256" key="3">
    <source>
        <dbReference type="ARBA" id="ARBA00022729"/>
    </source>
</evidence>
<comment type="similarity">
    <text evidence="2">Belongs to the SusD family.</text>
</comment>
<protein>
    <submittedName>
        <fullName evidence="8">RagB/SusD family nutrient uptake outer membrane protein</fullName>
    </submittedName>
</protein>